<gene>
    <name evidence="3" type="ORF">ACERK3_11270</name>
</gene>
<evidence type="ECO:0000256" key="2">
    <source>
        <dbReference type="ARBA" id="ARBA00023235"/>
    </source>
</evidence>
<dbReference type="RefSeq" id="WP_425345799.1">
    <property type="nucleotide sequence ID" value="NZ_JBGUBD010000006.1"/>
</dbReference>
<evidence type="ECO:0000313" key="4">
    <source>
        <dbReference type="Proteomes" id="UP001575105"/>
    </source>
</evidence>
<comment type="similarity">
    <text evidence="1">Belongs to the N-acylglucosamine 2-epimerase family.</text>
</comment>
<name>A0ABV4U7U5_9BACT</name>
<keyword evidence="4" id="KW-1185">Reference proteome</keyword>
<sequence length="405" mass="47033">MNSTTAILPHLTRFYRKHLLDDVIGFWADRTEDVEHGGFLVPHDRLGHCTGTDKNIWCQGRQTYTFAELYQKIDRNPRWLELAKVGRDFLVRHAYIGEGRWRYLLNRQGKPINETPSFFTDSSVLMGLCAYAVASGVQDDAALIAETYTRLEQAFEDPNFNEFHHFNLDPKLFWMSPRMMLIGLAPLVRPIIGEDRLRPLLDRCLDDVLNTFANEEHRVVFEVLHRDGSVMHALPGRMLNPGHALEVSWFCMEEGIARNDQTIIDKSARMCDWMFRKGYDEQHGGLLAFVDAFGHQPPGTETVTPWGERWDDKVWWVHSEAMYALLLTAVTRDDAVAFERFLELHDYCQRYFADHAFGEWYEYLNRCGTPRSPNKGTWIKCAFHLPRNLIRIVHLLENQAGESMP</sequence>
<reference evidence="3 4" key="1">
    <citation type="submission" date="2024-08" db="EMBL/GenBank/DDBJ databases">
        <title>Whole-genome sequencing of halo(alkali)philic microorganisms from hypersaline lakes.</title>
        <authorList>
            <person name="Sorokin D.Y."/>
            <person name="Merkel A.Y."/>
            <person name="Messina E."/>
            <person name="Yakimov M."/>
        </authorList>
    </citation>
    <scope>NUCLEOTIDE SEQUENCE [LARGE SCALE GENOMIC DNA]</scope>
    <source>
        <strain evidence="3 4">AB-hyl4</strain>
    </source>
</reference>
<dbReference type="EMBL" id="JBGUBD010000006">
    <property type="protein sequence ID" value="MFA9478874.1"/>
    <property type="molecule type" value="Genomic_DNA"/>
</dbReference>
<evidence type="ECO:0000256" key="1">
    <source>
        <dbReference type="ARBA" id="ARBA00008558"/>
    </source>
</evidence>
<dbReference type="InterPro" id="IPR012341">
    <property type="entry name" value="6hp_glycosidase-like_sf"/>
</dbReference>
<comment type="caution">
    <text evidence="3">The sequence shown here is derived from an EMBL/GenBank/DDBJ whole genome shotgun (WGS) entry which is preliminary data.</text>
</comment>
<dbReference type="PANTHER" id="PTHR15108">
    <property type="entry name" value="N-ACYLGLUCOSAMINE-2-EPIMERASE"/>
    <property type="match status" value="1"/>
</dbReference>
<organism evidence="3 4">
    <name type="scientific">Natronomicrosphaera hydrolytica</name>
    <dbReference type="NCBI Taxonomy" id="3242702"/>
    <lineage>
        <taxon>Bacteria</taxon>
        <taxon>Pseudomonadati</taxon>
        <taxon>Planctomycetota</taxon>
        <taxon>Phycisphaerae</taxon>
        <taxon>Phycisphaerales</taxon>
        <taxon>Phycisphaeraceae</taxon>
        <taxon>Natronomicrosphaera</taxon>
    </lineage>
</organism>
<dbReference type="Gene3D" id="1.50.10.10">
    <property type="match status" value="1"/>
</dbReference>
<protein>
    <submittedName>
        <fullName evidence="3">AGE family epimerase/isomerase</fullName>
    </submittedName>
</protein>
<proteinExistence type="inferred from homology"/>
<accession>A0ABV4U7U5</accession>
<dbReference type="InterPro" id="IPR010819">
    <property type="entry name" value="AGE/CE"/>
</dbReference>
<dbReference type="Pfam" id="PF07221">
    <property type="entry name" value="GlcNAc_2-epim"/>
    <property type="match status" value="1"/>
</dbReference>
<keyword evidence="2" id="KW-0413">Isomerase</keyword>
<evidence type="ECO:0000313" key="3">
    <source>
        <dbReference type="EMBL" id="MFA9478874.1"/>
    </source>
</evidence>
<dbReference type="Proteomes" id="UP001575105">
    <property type="component" value="Unassembled WGS sequence"/>
</dbReference>
<dbReference type="InterPro" id="IPR008928">
    <property type="entry name" value="6-hairpin_glycosidase_sf"/>
</dbReference>
<dbReference type="SUPFAM" id="SSF48208">
    <property type="entry name" value="Six-hairpin glycosidases"/>
    <property type="match status" value="1"/>
</dbReference>